<dbReference type="InterPro" id="IPR049437">
    <property type="entry name" value="tRNA-synt_1c_C2"/>
</dbReference>
<evidence type="ECO:0000256" key="10">
    <source>
        <dbReference type="RuleBase" id="RU363037"/>
    </source>
</evidence>
<dbReference type="Gene3D" id="3.40.50.620">
    <property type="entry name" value="HUPs"/>
    <property type="match status" value="1"/>
</dbReference>
<protein>
    <recommendedName>
        <fullName evidence="9">Glutamine--tRNA ligase</fullName>
        <ecNumber evidence="9">6.1.1.18</ecNumber>
    </recommendedName>
    <alternativeName>
        <fullName evidence="9">Glutaminyl-tRNA synthetase</fullName>
        <shortName evidence="9">GlnRS</shortName>
    </alternativeName>
</protein>
<dbReference type="InterPro" id="IPR011035">
    <property type="entry name" value="Ribosomal_bL25/Gln-tRNA_synth"/>
</dbReference>
<comment type="subcellular location">
    <subcellularLocation>
        <location evidence="9">Cytoplasm</location>
    </subcellularLocation>
</comment>
<accession>A0A160DRJ4</accession>
<evidence type="ECO:0000256" key="5">
    <source>
        <dbReference type="ARBA" id="ARBA00022840"/>
    </source>
</evidence>
<dbReference type="PROSITE" id="PS00178">
    <property type="entry name" value="AA_TRNA_LIGASE_I"/>
    <property type="match status" value="1"/>
</dbReference>
<dbReference type="GO" id="GO:0006425">
    <property type="term" value="P:glutaminyl-tRNA aminoacylation"/>
    <property type="evidence" value="ECO:0007669"/>
    <property type="project" value="UniProtKB-UniRule"/>
</dbReference>
<evidence type="ECO:0000256" key="1">
    <source>
        <dbReference type="ARBA" id="ARBA00005594"/>
    </source>
</evidence>
<comment type="similarity">
    <text evidence="1 9 10">Belongs to the class-I aminoacyl-tRNA synthetase family.</text>
</comment>
<sequence length="575" mass="65332">MSESPPPNHFIRQIVLDDRTAGKHGGRVATRFPPEPNGYLHIGHAKSICLNFGLAREFGGACNLRFDDTNPVKEDVEYVQAIQDDVRWLGFSWDELRHASDYFEVFYRCAEKLIRNGKAFVCDLSAEQVREYRGTLTEPGRDSPYRTRSVEENLDLFRRMRAGEFPDGARTLRARIDMRSGNINLRDPALYRIRKVTHQNTGDAWPIYPMYDYAHCISDAVEGITHSLCTLEFEDHRPLYDWCLDQLDLPGDRDLTEPLRAVGIRCEPSRPQQIEFSRGNLDYTVMSKRKLMALVQDRLVDGWDDPRMPTLAGARRRGFPAAAIRAFWERVGISKQNSVIDVGVLEGCVREALDTQAPRRLAVLDPVRLAITNLADDHVETLSFPNHPKNEAAGNRDVPFSNTVWIEREDFMETPSKGFHRLVPGGEVRLRGVGIVRCEEVVKQDDGTVVELRCTLDADTRPGRPGADRKVKGTIHWVSARHALAAEVRLYDRLFDAPAPDDDSGGKTYRDHLNPASKRVVRGWLEPSLARVTNESTYQFERLGYFVADRHDHGAATPVFNRVVTLRDTWARTAK</sequence>
<dbReference type="GO" id="GO:0005829">
    <property type="term" value="C:cytosol"/>
    <property type="evidence" value="ECO:0007669"/>
    <property type="project" value="TreeGrafter"/>
</dbReference>
<dbReference type="KEGG" id="dko:I596_731"/>
<evidence type="ECO:0000259" key="12">
    <source>
        <dbReference type="Pfam" id="PF03950"/>
    </source>
</evidence>
<dbReference type="STRING" id="1300342.I596_731"/>
<feature type="binding site" evidence="9">
    <location>
        <begin position="35"/>
        <end position="37"/>
    </location>
    <ligand>
        <name>ATP</name>
        <dbReference type="ChEBI" id="CHEBI:30616"/>
    </ligand>
</feature>
<dbReference type="InterPro" id="IPR014729">
    <property type="entry name" value="Rossmann-like_a/b/a_fold"/>
</dbReference>
<evidence type="ECO:0000256" key="4">
    <source>
        <dbReference type="ARBA" id="ARBA00022741"/>
    </source>
</evidence>
<dbReference type="RefSeq" id="WP_067644201.1">
    <property type="nucleotide sequence ID" value="NZ_CP015249.1"/>
</dbReference>
<keyword evidence="15" id="KW-1185">Reference proteome</keyword>
<dbReference type="OrthoDB" id="9801560at2"/>
<dbReference type="GO" id="GO:0004819">
    <property type="term" value="F:glutamine-tRNA ligase activity"/>
    <property type="evidence" value="ECO:0007669"/>
    <property type="project" value="UniProtKB-UniRule"/>
</dbReference>
<evidence type="ECO:0000259" key="13">
    <source>
        <dbReference type="Pfam" id="PF20974"/>
    </source>
</evidence>
<keyword evidence="7 9" id="KW-0030">Aminoacyl-tRNA synthetase</keyword>
<dbReference type="GO" id="GO:0006424">
    <property type="term" value="P:glutamyl-tRNA aminoacylation"/>
    <property type="evidence" value="ECO:0007669"/>
    <property type="project" value="UniProtKB-UniRule"/>
</dbReference>
<feature type="domain" description="tRNA synthetases class I (E and Q) anti-codon binding" evidence="13">
    <location>
        <begin position="474"/>
        <end position="549"/>
    </location>
</feature>
<evidence type="ECO:0000256" key="3">
    <source>
        <dbReference type="ARBA" id="ARBA00022598"/>
    </source>
</evidence>
<dbReference type="InterPro" id="IPR020058">
    <property type="entry name" value="Glu/Gln-tRNA-synth_Ib_cat-dom"/>
</dbReference>
<dbReference type="InterPro" id="IPR020061">
    <property type="entry name" value="Glu_tRNA_lig_a-bdl"/>
</dbReference>
<dbReference type="InterPro" id="IPR004514">
    <property type="entry name" value="Gln-tRNA-synth"/>
</dbReference>
<dbReference type="Pfam" id="PF00749">
    <property type="entry name" value="tRNA-synt_1c"/>
    <property type="match status" value="1"/>
</dbReference>
<evidence type="ECO:0000256" key="9">
    <source>
        <dbReference type="HAMAP-Rule" id="MF_00126"/>
    </source>
</evidence>
<dbReference type="InterPro" id="IPR050132">
    <property type="entry name" value="Gln/Glu-tRNA_Ligase"/>
</dbReference>
<dbReference type="PANTHER" id="PTHR43097:SF5">
    <property type="entry name" value="GLUTAMATE--TRNA LIGASE"/>
    <property type="match status" value="1"/>
</dbReference>
<dbReference type="HAMAP" id="MF_00126">
    <property type="entry name" value="Gln_tRNA_synth"/>
    <property type="match status" value="1"/>
</dbReference>
<dbReference type="FunFam" id="3.40.50.620:FF:000037">
    <property type="entry name" value="Glutamine--tRNA ligase cytoplasmic"/>
    <property type="match status" value="1"/>
</dbReference>
<dbReference type="FunFam" id="1.10.1160.10:FF:000001">
    <property type="entry name" value="Glutamine--tRNA ligase"/>
    <property type="match status" value="1"/>
</dbReference>
<keyword evidence="3 9" id="KW-0436">Ligase</keyword>
<dbReference type="InterPro" id="IPR000924">
    <property type="entry name" value="Glu/Gln-tRNA-synth"/>
</dbReference>
<dbReference type="GO" id="GO:0005524">
    <property type="term" value="F:ATP binding"/>
    <property type="evidence" value="ECO:0007669"/>
    <property type="project" value="UniProtKB-UniRule"/>
</dbReference>
<evidence type="ECO:0000256" key="7">
    <source>
        <dbReference type="ARBA" id="ARBA00023146"/>
    </source>
</evidence>
<dbReference type="EMBL" id="CP015249">
    <property type="protein sequence ID" value="ANB16767.1"/>
    <property type="molecule type" value="Genomic_DNA"/>
</dbReference>
<dbReference type="PANTHER" id="PTHR43097">
    <property type="entry name" value="GLUTAMINE-TRNA LIGASE"/>
    <property type="match status" value="1"/>
</dbReference>
<evidence type="ECO:0000313" key="14">
    <source>
        <dbReference type="EMBL" id="ANB16767.1"/>
    </source>
</evidence>
<evidence type="ECO:0000256" key="6">
    <source>
        <dbReference type="ARBA" id="ARBA00022917"/>
    </source>
</evidence>
<dbReference type="Gene3D" id="3.90.800.10">
    <property type="entry name" value="Glutamyl-tRNA Synthetase, Domain 3"/>
    <property type="match status" value="1"/>
</dbReference>
<dbReference type="InterPro" id="IPR001412">
    <property type="entry name" value="aa-tRNA-synth_I_CS"/>
</dbReference>
<dbReference type="SUPFAM" id="SSF50715">
    <property type="entry name" value="Ribosomal protein L25-like"/>
    <property type="match status" value="1"/>
</dbReference>
<dbReference type="InterPro" id="IPR020056">
    <property type="entry name" value="Rbsml_bL25/Gln-tRNA_synth_N"/>
</dbReference>
<dbReference type="AlphaFoldDB" id="A0A160DRJ4"/>
<dbReference type="FunFam" id="3.90.800.10:FF:000001">
    <property type="entry name" value="Glutamine--tRNA ligase"/>
    <property type="match status" value="1"/>
</dbReference>
<keyword evidence="5 9" id="KW-0067">ATP-binding</keyword>
<reference evidence="14 15" key="1">
    <citation type="submission" date="2016-04" db="EMBL/GenBank/DDBJ databases">
        <title>Complete genome sequence of Dokdonella koreensis DS-123T.</title>
        <authorList>
            <person name="Kim J.F."/>
            <person name="Lee H."/>
            <person name="Kwak M.-J."/>
        </authorList>
    </citation>
    <scope>NUCLEOTIDE SEQUENCE [LARGE SCALE GENOMIC DNA]</scope>
    <source>
        <strain evidence="14 15">DS-123</strain>
    </source>
</reference>
<evidence type="ECO:0000256" key="2">
    <source>
        <dbReference type="ARBA" id="ARBA00022490"/>
    </source>
</evidence>
<feature type="binding site" evidence="9">
    <location>
        <position position="230"/>
    </location>
    <ligand>
        <name>ATP</name>
        <dbReference type="ChEBI" id="CHEBI:30616"/>
    </ligand>
</feature>
<dbReference type="NCBIfam" id="TIGR00440">
    <property type="entry name" value="glnS"/>
    <property type="match status" value="1"/>
</dbReference>
<gene>
    <name evidence="9" type="primary">glnS</name>
    <name evidence="14" type="ORF">I596_731</name>
</gene>
<evidence type="ECO:0000259" key="11">
    <source>
        <dbReference type="Pfam" id="PF00749"/>
    </source>
</evidence>
<dbReference type="InterPro" id="IPR020059">
    <property type="entry name" value="Glu/Gln-tRNA-synth_Ib_codon-bd"/>
</dbReference>
<dbReference type="InterPro" id="IPR022861">
    <property type="entry name" value="Gln_tRNA_ligase_bac"/>
</dbReference>
<dbReference type="Gene3D" id="2.40.240.10">
    <property type="entry name" value="Ribosomal Protein L25, Chain P"/>
    <property type="match status" value="2"/>
</dbReference>
<dbReference type="Gene3D" id="1.10.1160.10">
    <property type="entry name" value="Glutamyl-trna Synthetase, Domain 2"/>
    <property type="match status" value="1"/>
</dbReference>
<feature type="binding site" evidence="9">
    <location>
        <begin position="41"/>
        <end position="47"/>
    </location>
    <ligand>
        <name>ATP</name>
        <dbReference type="ChEBI" id="CHEBI:30616"/>
    </ligand>
</feature>
<dbReference type="FunFam" id="2.40.240.10:FF:000020">
    <property type="entry name" value="Glutamine--tRNA ligase"/>
    <property type="match status" value="1"/>
</dbReference>
<keyword evidence="6 9" id="KW-0648">Protein biosynthesis</keyword>
<dbReference type="PRINTS" id="PR00987">
    <property type="entry name" value="TRNASYNTHGLU"/>
</dbReference>
<proteinExistence type="inferred from homology"/>
<keyword evidence="2 9" id="KW-0963">Cytoplasm</keyword>
<keyword evidence="4 9" id="KW-0547">Nucleotide-binding</keyword>
<dbReference type="Pfam" id="PF03950">
    <property type="entry name" value="tRNA-synt_1c_C"/>
    <property type="match status" value="1"/>
</dbReference>
<feature type="domain" description="Glutamyl/glutaminyl-tRNA synthetase class Ib anti-codon binding" evidence="12">
    <location>
        <begin position="357"/>
        <end position="457"/>
    </location>
</feature>
<feature type="binding site" evidence="9">
    <location>
        <begin position="286"/>
        <end position="288"/>
    </location>
    <ligand>
        <name>ATP</name>
        <dbReference type="ChEBI" id="CHEBI:30616"/>
    </ligand>
</feature>
<dbReference type="SUPFAM" id="SSF52374">
    <property type="entry name" value="Nucleotidylyl transferase"/>
    <property type="match status" value="1"/>
</dbReference>
<comment type="caution">
    <text evidence="9">Lacks conserved residue(s) required for the propagation of feature annotation.</text>
</comment>
<feature type="binding site" evidence="9">
    <location>
        <position position="67"/>
    </location>
    <ligand>
        <name>L-glutamine</name>
        <dbReference type="ChEBI" id="CHEBI:58359"/>
    </ligand>
</feature>
<feature type="binding site" evidence="9">
    <location>
        <position position="211"/>
    </location>
    <ligand>
        <name>L-glutamine</name>
        <dbReference type="ChEBI" id="CHEBI:58359"/>
    </ligand>
</feature>
<feature type="domain" description="Glutamyl/glutaminyl-tRNA synthetase class Ib catalytic" evidence="11">
    <location>
        <begin position="28"/>
        <end position="354"/>
    </location>
</feature>
<evidence type="ECO:0000256" key="8">
    <source>
        <dbReference type="ARBA" id="ARBA00048270"/>
    </source>
</evidence>
<dbReference type="EC" id="6.1.1.18" evidence="9"/>
<comment type="catalytic activity">
    <reaction evidence="8 9">
        <text>tRNA(Gln) + L-glutamine + ATP = L-glutaminyl-tRNA(Gln) + AMP + diphosphate</text>
        <dbReference type="Rhea" id="RHEA:20121"/>
        <dbReference type="Rhea" id="RHEA-COMP:9662"/>
        <dbReference type="Rhea" id="RHEA-COMP:9681"/>
        <dbReference type="ChEBI" id="CHEBI:30616"/>
        <dbReference type="ChEBI" id="CHEBI:33019"/>
        <dbReference type="ChEBI" id="CHEBI:58359"/>
        <dbReference type="ChEBI" id="CHEBI:78442"/>
        <dbReference type="ChEBI" id="CHEBI:78521"/>
        <dbReference type="ChEBI" id="CHEBI:456215"/>
        <dbReference type="EC" id="6.1.1.18"/>
    </reaction>
</comment>
<dbReference type="PATRIC" id="fig|1300342.3.peg.717"/>
<feature type="short sequence motif" description="'HIGH' region" evidence="9">
    <location>
        <begin position="34"/>
        <end position="44"/>
    </location>
</feature>
<organism evidence="14 15">
    <name type="scientific">Dokdonella koreensis DS-123</name>
    <dbReference type="NCBI Taxonomy" id="1300342"/>
    <lineage>
        <taxon>Bacteria</taxon>
        <taxon>Pseudomonadati</taxon>
        <taxon>Pseudomonadota</taxon>
        <taxon>Gammaproteobacteria</taxon>
        <taxon>Lysobacterales</taxon>
        <taxon>Rhodanobacteraceae</taxon>
        <taxon>Dokdonella</taxon>
    </lineage>
</organism>
<name>A0A160DRJ4_9GAMM</name>
<comment type="subunit">
    <text evidence="9">Monomer.</text>
</comment>
<feature type="short sequence motif" description="'KMSKS' region" evidence="9">
    <location>
        <begin position="285"/>
        <end position="289"/>
    </location>
</feature>
<dbReference type="Proteomes" id="UP000076830">
    <property type="component" value="Chromosome"/>
</dbReference>
<dbReference type="NCBIfam" id="NF011291">
    <property type="entry name" value="PRK14703.1"/>
    <property type="match status" value="1"/>
</dbReference>
<dbReference type="Pfam" id="PF20974">
    <property type="entry name" value="tRNA-synt_1c_C2"/>
    <property type="match status" value="1"/>
</dbReference>
<evidence type="ECO:0000313" key="15">
    <source>
        <dbReference type="Proteomes" id="UP000076830"/>
    </source>
</evidence>